<evidence type="ECO:0000313" key="2">
    <source>
        <dbReference type="EMBL" id="EKG13344.1"/>
    </source>
</evidence>
<dbReference type="VEuPathDB" id="FungiDB:MPH_09626"/>
<dbReference type="Proteomes" id="UP000007129">
    <property type="component" value="Unassembled WGS sequence"/>
</dbReference>
<keyword evidence="1" id="KW-0812">Transmembrane</keyword>
<keyword evidence="1" id="KW-1133">Transmembrane helix</keyword>
<gene>
    <name evidence="2" type="ORF">MPH_09626</name>
</gene>
<dbReference type="HOGENOM" id="CLU_1750044_0_0_1"/>
<sequence length="149" mass="16581">MTKTVPWTDIFRWDAMFHDLRSSLPLISSLLWEGIKSILFWLRRSRAQRRTTPTRDVSLSTGLLSAYKESLIGIQKNGCVLQSAAMTLSQAQAWLSGRWSTSSSVPERACSHPAGPVCLPVCLRAEVSETCWTEGARTMGMLPSNPRVV</sequence>
<organism evidence="2 3">
    <name type="scientific">Macrophomina phaseolina (strain MS6)</name>
    <name type="common">Charcoal rot fungus</name>
    <dbReference type="NCBI Taxonomy" id="1126212"/>
    <lineage>
        <taxon>Eukaryota</taxon>
        <taxon>Fungi</taxon>
        <taxon>Dikarya</taxon>
        <taxon>Ascomycota</taxon>
        <taxon>Pezizomycotina</taxon>
        <taxon>Dothideomycetes</taxon>
        <taxon>Dothideomycetes incertae sedis</taxon>
        <taxon>Botryosphaeriales</taxon>
        <taxon>Botryosphaeriaceae</taxon>
        <taxon>Macrophomina</taxon>
    </lineage>
</organism>
<name>K2RSY5_MACPH</name>
<dbReference type="InParanoid" id="K2RSY5"/>
<comment type="caution">
    <text evidence="2">The sequence shown here is derived from an EMBL/GenBank/DDBJ whole genome shotgun (WGS) entry which is preliminary data.</text>
</comment>
<dbReference type="AlphaFoldDB" id="K2RSY5"/>
<keyword evidence="1" id="KW-0472">Membrane</keyword>
<accession>K2RSY5</accession>
<reference evidence="2 3" key="1">
    <citation type="journal article" date="2012" name="BMC Genomics">
        <title>Tools to kill: Genome of one of the most destructive plant pathogenic fungi Macrophomina phaseolina.</title>
        <authorList>
            <person name="Islam M.S."/>
            <person name="Haque M.S."/>
            <person name="Islam M.M."/>
            <person name="Emdad E.M."/>
            <person name="Halim A."/>
            <person name="Hossen Q.M.M."/>
            <person name="Hossain M.Z."/>
            <person name="Ahmed B."/>
            <person name="Rahim S."/>
            <person name="Rahman M.S."/>
            <person name="Alam M.M."/>
            <person name="Hou S."/>
            <person name="Wan X."/>
            <person name="Saito J.A."/>
            <person name="Alam M."/>
        </authorList>
    </citation>
    <scope>NUCLEOTIDE SEQUENCE [LARGE SCALE GENOMIC DNA]</scope>
    <source>
        <strain evidence="2 3">MS6</strain>
    </source>
</reference>
<evidence type="ECO:0000256" key="1">
    <source>
        <dbReference type="SAM" id="Phobius"/>
    </source>
</evidence>
<dbReference type="EMBL" id="AHHD01000414">
    <property type="protein sequence ID" value="EKG13344.1"/>
    <property type="molecule type" value="Genomic_DNA"/>
</dbReference>
<proteinExistence type="predicted"/>
<protein>
    <submittedName>
        <fullName evidence="2">Uncharacterized protein</fullName>
    </submittedName>
</protein>
<evidence type="ECO:0000313" key="3">
    <source>
        <dbReference type="Proteomes" id="UP000007129"/>
    </source>
</evidence>
<feature type="transmembrane region" description="Helical" evidence="1">
    <location>
        <begin position="20"/>
        <end position="42"/>
    </location>
</feature>